<protein>
    <submittedName>
        <fullName evidence="1">Uncharacterized protein</fullName>
    </submittedName>
</protein>
<proteinExistence type="predicted"/>
<dbReference type="AlphaFoldDB" id="A0A1X7T9E1"/>
<reference evidence="1" key="1">
    <citation type="submission" date="2017-05" db="UniProtKB">
        <authorList>
            <consortium name="EnsemblMetazoa"/>
        </authorList>
    </citation>
    <scope>IDENTIFICATION</scope>
</reference>
<dbReference type="EnsemblMetazoa" id="Aqu2.1.10915_001">
    <property type="protein sequence ID" value="Aqu2.1.10915_001"/>
    <property type="gene ID" value="Aqu2.1.10915"/>
</dbReference>
<dbReference type="InParanoid" id="A0A1X7T9E1"/>
<evidence type="ECO:0000313" key="1">
    <source>
        <dbReference type="EnsemblMetazoa" id="Aqu2.1.10915_001"/>
    </source>
</evidence>
<organism evidence="1">
    <name type="scientific">Amphimedon queenslandica</name>
    <name type="common">Sponge</name>
    <dbReference type="NCBI Taxonomy" id="400682"/>
    <lineage>
        <taxon>Eukaryota</taxon>
        <taxon>Metazoa</taxon>
        <taxon>Porifera</taxon>
        <taxon>Demospongiae</taxon>
        <taxon>Heteroscleromorpha</taxon>
        <taxon>Haplosclerida</taxon>
        <taxon>Niphatidae</taxon>
        <taxon>Amphimedon</taxon>
    </lineage>
</organism>
<accession>A0A1X7T9E1</accession>
<sequence>MQAFIVGTYMRSESVLPLEDSLNSAWKYVTYIYMAWENFDLSVSVYGLLHDTPPHYHADSFRKPSVDCYVWSVELAMRMC</sequence>
<name>A0A1X7T9E1_AMPQE</name>